<dbReference type="Pfam" id="PF01512">
    <property type="entry name" value="Complex1_51K"/>
    <property type="match status" value="1"/>
</dbReference>
<evidence type="ECO:0000256" key="3">
    <source>
        <dbReference type="ARBA" id="ARBA00022723"/>
    </source>
</evidence>
<dbReference type="Gene3D" id="3.40.50.11540">
    <property type="entry name" value="NADH-ubiquinone oxidoreductase 51kDa subunit"/>
    <property type="match status" value="1"/>
</dbReference>
<dbReference type="CDD" id="cd02980">
    <property type="entry name" value="TRX_Fd_family"/>
    <property type="match status" value="1"/>
</dbReference>
<name>A0A9X4APK2_9BACT</name>
<dbReference type="SUPFAM" id="SSF142019">
    <property type="entry name" value="Nqo1 FMN-binding domain-like"/>
    <property type="match status" value="1"/>
</dbReference>
<dbReference type="Pfam" id="PF01257">
    <property type="entry name" value="2Fe-2S_thioredx"/>
    <property type="match status" value="1"/>
</dbReference>
<dbReference type="EMBL" id="JAGTJJ010000001">
    <property type="protein sequence ID" value="MDC3979386.1"/>
    <property type="molecule type" value="Genomic_DNA"/>
</dbReference>
<dbReference type="GO" id="GO:0008137">
    <property type="term" value="F:NADH dehydrogenase (ubiquinone) activity"/>
    <property type="evidence" value="ECO:0007669"/>
    <property type="project" value="InterPro"/>
</dbReference>
<proteinExistence type="inferred from homology"/>
<evidence type="ECO:0000259" key="6">
    <source>
        <dbReference type="SMART" id="SM00928"/>
    </source>
</evidence>
<dbReference type="Gene3D" id="1.10.10.1590">
    <property type="entry name" value="NADH-quinone oxidoreductase subunit E"/>
    <property type="match status" value="1"/>
</dbReference>
<dbReference type="Gene3D" id="3.10.20.600">
    <property type="match status" value="1"/>
</dbReference>
<dbReference type="InterPro" id="IPR019554">
    <property type="entry name" value="Soluble_ligand-bd"/>
</dbReference>
<keyword evidence="5" id="KW-0411">Iron-sulfur</keyword>
<dbReference type="Pfam" id="PF10531">
    <property type="entry name" value="SLBB"/>
    <property type="match status" value="1"/>
</dbReference>
<dbReference type="PANTHER" id="PTHR43578:SF3">
    <property type="entry name" value="NADH-QUINONE OXIDOREDUCTASE SUBUNIT F"/>
    <property type="match status" value="1"/>
</dbReference>
<organism evidence="7 8">
    <name type="scientific">Polyangium jinanense</name>
    <dbReference type="NCBI Taxonomy" id="2829994"/>
    <lineage>
        <taxon>Bacteria</taxon>
        <taxon>Pseudomonadati</taxon>
        <taxon>Myxococcota</taxon>
        <taxon>Polyangia</taxon>
        <taxon>Polyangiales</taxon>
        <taxon>Polyangiaceae</taxon>
        <taxon>Polyangium</taxon>
    </lineage>
</organism>
<dbReference type="Gene3D" id="3.40.30.10">
    <property type="entry name" value="Glutaredoxin"/>
    <property type="match status" value="1"/>
</dbReference>
<evidence type="ECO:0000313" key="7">
    <source>
        <dbReference type="EMBL" id="MDC3979386.1"/>
    </source>
</evidence>
<dbReference type="SUPFAM" id="SSF52833">
    <property type="entry name" value="Thioredoxin-like"/>
    <property type="match status" value="1"/>
</dbReference>
<evidence type="ECO:0000313" key="8">
    <source>
        <dbReference type="Proteomes" id="UP001151081"/>
    </source>
</evidence>
<dbReference type="InterPro" id="IPR037225">
    <property type="entry name" value="Nuo51_FMN-bd_sf"/>
</dbReference>
<accession>A0A9X4APK2</accession>
<feature type="domain" description="NADH-ubiquinone oxidoreductase 51kDa subunit iron-sulphur binding" evidence="6">
    <location>
        <begin position="454"/>
        <end position="499"/>
    </location>
</feature>
<dbReference type="Gene3D" id="1.20.1440.230">
    <property type="entry name" value="NADH-ubiquinone oxidoreductase 51kDa subunit, iron-sulphur binding domain"/>
    <property type="match status" value="1"/>
</dbReference>
<dbReference type="GO" id="GO:0051539">
    <property type="term" value="F:4 iron, 4 sulfur cluster binding"/>
    <property type="evidence" value="ECO:0007669"/>
    <property type="project" value="UniProtKB-KW"/>
</dbReference>
<dbReference type="InterPro" id="IPR011538">
    <property type="entry name" value="Nuo51_FMN-bd"/>
</dbReference>
<dbReference type="InterPro" id="IPR037207">
    <property type="entry name" value="Nuop51_4Fe4S-bd_sf"/>
</dbReference>
<dbReference type="PROSITE" id="PS00645">
    <property type="entry name" value="COMPLEX1_51K_2"/>
    <property type="match status" value="1"/>
</dbReference>
<dbReference type="InterPro" id="IPR041921">
    <property type="entry name" value="NuoE_N"/>
</dbReference>
<dbReference type="SMART" id="SM00928">
    <property type="entry name" value="NADH_4Fe-4S"/>
    <property type="match status" value="1"/>
</dbReference>
<keyword evidence="8" id="KW-1185">Reference proteome</keyword>
<dbReference type="PANTHER" id="PTHR43578">
    <property type="entry name" value="NADH-QUINONE OXIDOREDUCTASE SUBUNIT F"/>
    <property type="match status" value="1"/>
</dbReference>
<dbReference type="AlphaFoldDB" id="A0A9X4APK2"/>
<comment type="caution">
    <text evidence="7">The sequence shown here is derived from an EMBL/GenBank/DDBJ whole genome shotgun (WGS) entry which is preliminary data.</text>
</comment>
<dbReference type="SUPFAM" id="SSF142984">
    <property type="entry name" value="Nqo1 middle domain-like"/>
    <property type="match status" value="1"/>
</dbReference>
<evidence type="ECO:0000256" key="1">
    <source>
        <dbReference type="ARBA" id="ARBA00007523"/>
    </source>
</evidence>
<dbReference type="GO" id="GO:0046872">
    <property type="term" value="F:metal ion binding"/>
    <property type="evidence" value="ECO:0007669"/>
    <property type="project" value="UniProtKB-KW"/>
</dbReference>
<sequence length="543" mass="58123">MGAIIDALTDLQHEHGWLDDERLAALAQKLGVPLYRLEGLVSFYPHFRRKPPPRVEVALCRDVTCRLAGGRDFLARARQVVSGDPSVEVREVSCLGRCDRAPAAALNERPVYAGDLDAFAIAVRWADEPRPERAPSPPSRRWASDPYEDQASRYGVLASLRGDALAGDRVQATLETSGLRGMGGAGFPTGLKWKLVRKETARPKYVVCNADESEPGTFKDRVILDELPHLVIEGMAIAALVVGASEGIVFIRHEYGPERDNLARAIEEARQRGALGPDALGPGLPFDVRIAVSPGGYILGEETALLECLEDNRGEPRNKPPFPGQKGLFGRPTLINNVETLSYVPLIVKEGAEAWKARGVRGSGGLKFIALSGDVAKPGVYQVPMGTTIGELIAMAGGTKDGKPILAIAPGGASSNFLRADAVDAPLDFDALQKRGSMLGSGAVLVVCEGADIVDLVTNVVAFFRNESCGKCVPCRVGTEKAVAILEEAVLGRGKKRHLVVLSELAETLADTSICGLGQVAIAPFLSVLRAFEDDVRARFPED</sequence>
<dbReference type="InterPro" id="IPR036249">
    <property type="entry name" value="Thioredoxin-like_sf"/>
</dbReference>
<dbReference type="InterPro" id="IPR019575">
    <property type="entry name" value="Nuop51_4Fe4S-bd"/>
</dbReference>
<evidence type="ECO:0000256" key="2">
    <source>
        <dbReference type="ARBA" id="ARBA00022485"/>
    </source>
</evidence>
<keyword evidence="2" id="KW-0004">4Fe-4S</keyword>
<reference evidence="7 8" key="1">
    <citation type="submission" date="2021-04" db="EMBL/GenBank/DDBJ databases">
        <title>Genome analysis of Polyangium sp.</title>
        <authorList>
            <person name="Li Y."/>
            <person name="Wang J."/>
        </authorList>
    </citation>
    <scope>NUCLEOTIDE SEQUENCE [LARGE SCALE GENOMIC DNA]</scope>
    <source>
        <strain evidence="7 8">SDU14</strain>
    </source>
</reference>
<protein>
    <submittedName>
        <fullName evidence="7">NAD(P)H-dependent oxidoreductase subunit E</fullName>
    </submittedName>
</protein>
<comment type="similarity">
    <text evidence="1">Belongs to the complex I 51 kDa subunit family.</text>
</comment>
<dbReference type="FunFam" id="3.40.50.11540:FF:000001">
    <property type="entry name" value="NADH dehydrogenase [ubiquinone] flavoprotein 1, mitochondrial"/>
    <property type="match status" value="1"/>
</dbReference>
<dbReference type="InterPro" id="IPR001949">
    <property type="entry name" value="NADH-UbQ_OxRdtase_51kDa_CS"/>
</dbReference>
<dbReference type="SUPFAM" id="SSF140490">
    <property type="entry name" value="Nqo1C-terminal domain-like"/>
    <property type="match status" value="1"/>
</dbReference>
<dbReference type="GO" id="GO:0010181">
    <property type="term" value="F:FMN binding"/>
    <property type="evidence" value="ECO:0007669"/>
    <property type="project" value="InterPro"/>
</dbReference>
<dbReference type="RefSeq" id="WP_272418197.1">
    <property type="nucleotide sequence ID" value="NZ_JAGTJJ010000001.1"/>
</dbReference>
<keyword evidence="3" id="KW-0479">Metal-binding</keyword>
<dbReference type="Proteomes" id="UP001151081">
    <property type="component" value="Unassembled WGS sequence"/>
</dbReference>
<evidence type="ECO:0000256" key="4">
    <source>
        <dbReference type="ARBA" id="ARBA00023004"/>
    </source>
</evidence>
<gene>
    <name evidence="7" type="ORF">KEG57_02675</name>
</gene>
<keyword evidence="4" id="KW-0408">Iron</keyword>
<dbReference type="Pfam" id="PF10589">
    <property type="entry name" value="NADH_4Fe-4S"/>
    <property type="match status" value="1"/>
</dbReference>
<evidence type="ECO:0000256" key="5">
    <source>
        <dbReference type="ARBA" id="ARBA00023014"/>
    </source>
</evidence>